<evidence type="ECO:0000313" key="10">
    <source>
        <dbReference type="EMBL" id="MBA0680523.1"/>
    </source>
</evidence>
<dbReference type="CDD" id="cd00333">
    <property type="entry name" value="MIP"/>
    <property type="match status" value="1"/>
</dbReference>
<evidence type="ECO:0000256" key="7">
    <source>
        <dbReference type="ARBA" id="ARBA00023136"/>
    </source>
</evidence>
<dbReference type="InterPro" id="IPR023271">
    <property type="entry name" value="Aquaporin-like"/>
</dbReference>
<dbReference type="EMBL" id="JABFAA010000004">
    <property type="protein sequence ID" value="MBA0680523.1"/>
    <property type="molecule type" value="Genomic_DNA"/>
</dbReference>
<dbReference type="FunFam" id="1.20.1080.10:FF:000002">
    <property type="entry name" value="Probable aquaporin TIP1-1"/>
    <property type="match status" value="1"/>
</dbReference>
<comment type="similarity">
    <text evidence="8">Belongs to the MIP/aquaporin (TC 1.A.8) family. TIP (TC 1.A.8.10) subfamily.</text>
</comment>
<keyword evidence="4 9" id="KW-0812">Transmembrane</keyword>
<evidence type="ECO:0000256" key="1">
    <source>
        <dbReference type="ARBA" id="ARBA00004128"/>
    </source>
</evidence>
<accession>A0A7J8WZU8</accession>
<name>A0A7J8WZU8_GOSAI</name>
<dbReference type="SUPFAM" id="SSF81338">
    <property type="entry name" value="Aquaporin-like"/>
    <property type="match status" value="1"/>
</dbReference>
<keyword evidence="3" id="KW-0926">Vacuole</keyword>
<feature type="transmembrane region" description="Helical" evidence="9">
    <location>
        <begin position="20"/>
        <end position="42"/>
    </location>
</feature>
<reference evidence="10 11" key="1">
    <citation type="journal article" date="2019" name="Genome Biol. Evol.">
        <title>Insights into the evolution of the New World diploid cottons (Gossypium, subgenus Houzingenia) based on genome sequencing.</title>
        <authorList>
            <person name="Grover C.E."/>
            <person name="Arick M.A. 2nd"/>
            <person name="Thrash A."/>
            <person name="Conover J.L."/>
            <person name="Sanders W.S."/>
            <person name="Peterson D.G."/>
            <person name="Frelichowski J.E."/>
            <person name="Scheffler J.A."/>
            <person name="Scheffler B.E."/>
            <person name="Wendel J.F."/>
        </authorList>
    </citation>
    <scope>NUCLEOTIDE SEQUENCE [LARGE SCALE GENOMIC DNA]</scope>
    <source>
        <strain evidence="10">185</strain>
        <tissue evidence="10">Leaf</tissue>
    </source>
</reference>
<dbReference type="AlphaFoldDB" id="A0A7J8WZU8"/>
<feature type="transmembrane region" description="Helical" evidence="9">
    <location>
        <begin position="143"/>
        <end position="161"/>
    </location>
</feature>
<dbReference type="Proteomes" id="UP000593577">
    <property type="component" value="Unassembled WGS sequence"/>
</dbReference>
<evidence type="ECO:0000256" key="2">
    <source>
        <dbReference type="ARBA" id="ARBA00022448"/>
    </source>
</evidence>
<evidence type="ECO:0000256" key="5">
    <source>
        <dbReference type="ARBA" id="ARBA00022737"/>
    </source>
</evidence>
<comment type="subcellular location">
    <subcellularLocation>
        <location evidence="1">Vacuole membrane</location>
        <topology evidence="1">Multi-pass membrane protein</topology>
    </subcellularLocation>
</comment>
<sequence length="501" mass="53936">MVKLAFGSFGDSFSVGSLKAYLAEFIATLLFVFAGVGSAIAYGKLTADAALDPAGLVAVAVAHAFALFVGVSIAANISGGHLNPAVTFGLAVGGNITILTAIFYWIAQCFGSIVACLLLQFVTNGLSVPAHGVASGMTAVEGMVMEIVITFALVYTVYATAADPKKGSLGTIAPIAIGFIVGANILAAGPFSGGSMNPARSFGPAVVSGNLSGNWIYWVGPLIGGGLAGLIYARELSTKIQHFLHCHLLWLLGVSQDDQLGCRGCCKRITGSIYVCFGCDFYLHRSCAKLPGEIRDLFHPCPLLLTILDYESICNACFKTDSGLSNRCKRCEFDMHVEGTQRATIETEELIQHFTHWHPLKLLAPNNHLEVGCAIYNKLCFASAFDSFAYGCQDCNFFVHHSCMINIPRQIIHFFHPSCPLVLLTDVPCQYEGFDEASSGLAFHCGKCKFQLDVKCALLPTVESKMPIRFNIHPTSIHQHSMKARNLTLKVDAKHVENMAY</sequence>
<dbReference type="PANTHER" id="PTHR45665">
    <property type="entry name" value="AQUAPORIN-8"/>
    <property type="match status" value="1"/>
</dbReference>
<feature type="transmembrane region" description="Helical" evidence="9">
    <location>
        <begin position="173"/>
        <end position="195"/>
    </location>
</feature>
<keyword evidence="11" id="KW-1185">Reference proteome</keyword>
<evidence type="ECO:0000256" key="8">
    <source>
        <dbReference type="ARBA" id="ARBA00038477"/>
    </source>
</evidence>
<feature type="transmembrane region" description="Helical" evidence="9">
    <location>
        <begin position="113"/>
        <end position="131"/>
    </location>
</feature>
<dbReference type="Gene3D" id="1.20.1080.10">
    <property type="entry name" value="Glycerol uptake facilitator protein"/>
    <property type="match status" value="1"/>
</dbReference>
<dbReference type="InterPro" id="IPR034294">
    <property type="entry name" value="Aquaporin_transptr"/>
</dbReference>
<feature type="transmembrane region" description="Helical" evidence="9">
    <location>
        <begin position="54"/>
        <end position="79"/>
    </location>
</feature>
<keyword evidence="2" id="KW-0813">Transport</keyword>
<dbReference type="Pfam" id="PF00230">
    <property type="entry name" value="MIP"/>
    <property type="match status" value="1"/>
</dbReference>
<evidence type="ECO:0000256" key="6">
    <source>
        <dbReference type="ARBA" id="ARBA00022989"/>
    </source>
</evidence>
<comment type="caution">
    <text evidence="10">The sequence shown here is derived from an EMBL/GenBank/DDBJ whole genome shotgun (WGS) entry which is preliminary data.</text>
</comment>
<evidence type="ECO:0000256" key="3">
    <source>
        <dbReference type="ARBA" id="ARBA00022554"/>
    </source>
</evidence>
<keyword evidence="5" id="KW-0677">Repeat</keyword>
<dbReference type="InterPro" id="IPR022357">
    <property type="entry name" value="MIP_CS"/>
</dbReference>
<dbReference type="PROSITE" id="PS00221">
    <property type="entry name" value="MIP"/>
    <property type="match status" value="1"/>
</dbReference>
<proteinExistence type="inferred from homology"/>
<organism evidence="10 11">
    <name type="scientific">Gossypium aridum</name>
    <name type="common">American cotton</name>
    <name type="synonym">Erioxylum aridum</name>
    <dbReference type="NCBI Taxonomy" id="34290"/>
    <lineage>
        <taxon>Eukaryota</taxon>
        <taxon>Viridiplantae</taxon>
        <taxon>Streptophyta</taxon>
        <taxon>Embryophyta</taxon>
        <taxon>Tracheophyta</taxon>
        <taxon>Spermatophyta</taxon>
        <taxon>Magnoliopsida</taxon>
        <taxon>eudicotyledons</taxon>
        <taxon>Gunneridae</taxon>
        <taxon>Pentapetalae</taxon>
        <taxon>rosids</taxon>
        <taxon>malvids</taxon>
        <taxon>Malvales</taxon>
        <taxon>Malvaceae</taxon>
        <taxon>Malvoideae</taxon>
        <taxon>Gossypium</taxon>
    </lineage>
</organism>
<dbReference type="GO" id="GO:0009705">
    <property type="term" value="C:plant-type vacuole membrane"/>
    <property type="evidence" value="ECO:0007669"/>
    <property type="project" value="TreeGrafter"/>
</dbReference>
<protein>
    <submittedName>
        <fullName evidence="10">Uncharacterized protein</fullName>
    </submittedName>
</protein>
<dbReference type="PANTHER" id="PTHR45665:SF37">
    <property type="entry name" value="AQUAPORIN TIP2-3-RELATED"/>
    <property type="match status" value="1"/>
</dbReference>
<dbReference type="NCBIfam" id="TIGR00861">
    <property type="entry name" value="MIP"/>
    <property type="match status" value="1"/>
</dbReference>
<evidence type="ECO:0000256" key="4">
    <source>
        <dbReference type="ARBA" id="ARBA00022692"/>
    </source>
</evidence>
<dbReference type="InterPro" id="IPR000425">
    <property type="entry name" value="MIP"/>
</dbReference>
<feature type="transmembrane region" description="Helical" evidence="9">
    <location>
        <begin position="85"/>
        <end position="106"/>
    </location>
</feature>
<feature type="transmembrane region" description="Helical" evidence="9">
    <location>
        <begin position="215"/>
        <end position="233"/>
    </location>
</feature>
<evidence type="ECO:0000256" key="9">
    <source>
        <dbReference type="SAM" id="Phobius"/>
    </source>
</evidence>
<keyword evidence="6 9" id="KW-1133">Transmembrane helix</keyword>
<dbReference type="SUPFAM" id="SSF57889">
    <property type="entry name" value="Cysteine-rich domain"/>
    <property type="match status" value="2"/>
</dbReference>
<dbReference type="GO" id="GO:0015250">
    <property type="term" value="F:water channel activity"/>
    <property type="evidence" value="ECO:0007669"/>
    <property type="project" value="TreeGrafter"/>
</dbReference>
<evidence type="ECO:0000313" key="11">
    <source>
        <dbReference type="Proteomes" id="UP000593577"/>
    </source>
</evidence>
<dbReference type="InterPro" id="IPR046349">
    <property type="entry name" value="C1-like_sf"/>
</dbReference>
<dbReference type="PRINTS" id="PR00783">
    <property type="entry name" value="MINTRINSICP"/>
</dbReference>
<keyword evidence="7 9" id="KW-0472">Membrane</keyword>
<gene>
    <name evidence="10" type="ORF">Goari_012215</name>
</gene>